<accession>A0ACC0XVJ6</accession>
<evidence type="ECO:0000313" key="1">
    <source>
        <dbReference type="EMBL" id="KAJ0025496.1"/>
    </source>
</evidence>
<reference evidence="2" key="1">
    <citation type="journal article" date="2023" name="G3 (Bethesda)">
        <title>Genome assembly and association tests identify interacting loci associated with vigor, precocity, and sex in interspecific pistachio rootstocks.</title>
        <authorList>
            <person name="Palmer W."/>
            <person name="Jacygrad E."/>
            <person name="Sagayaradj S."/>
            <person name="Cavanaugh K."/>
            <person name="Han R."/>
            <person name="Bertier L."/>
            <person name="Beede B."/>
            <person name="Kafkas S."/>
            <person name="Golino D."/>
            <person name="Preece J."/>
            <person name="Michelmore R."/>
        </authorList>
    </citation>
    <scope>NUCLEOTIDE SEQUENCE [LARGE SCALE GENOMIC DNA]</scope>
</reference>
<sequence>MAGSSNQPLLAGVGDDEGNEKLASKVWIESKKLWHIVGPSIFSRLSAYSMNLITQAFAGHLGNIELAAVSISVTVITGFNYGFLLGMASALETLCGQAFGARRYDMLGIYVQRSWIVLCSCCFLLLPLYIFATPILKFIGQSDEVAELSGVLAMWLIPLHFCFAFQLPMSRFLLSQLKTQVIAWTSFVSLVVNAITSWLVVYVLDFGVVGLVVALDISWWVLFSGLYGYTIFGGCPFTWTGFSMQAFSGLWEFFKLSVSSGVMLCLENWYYRILLLMTGYLKNVTLALDALSICMNINGWEMNIHLAFFAATGVRVANELGAGNGKAAKFATKVSVIQSNIIGMFFSLLIMLLREKIALIFTSNTDVLKEVDKLSYLLAITVLFNSVQPVLSGVAVGSGWQAKVAYINLGCYYLIGLPLGFLTGWLFHWGVMGIWGGMIFGGTAVQTVILAVITVRTDWEMEAEKASHRVQKWSIPKSDNQPQVEDLSH</sequence>
<proteinExistence type="predicted"/>
<protein>
    <submittedName>
        <fullName evidence="1">Uncharacterized protein</fullName>
    </submittedName>
</protein>
<evidence type="ECO:0000313" key="2">
    <source>
        <dbReference type="Proteomes" id="UP001163603"/>
    </source>
</evidence>
<name>A0ACC0XVJ6_9ROSI</name>
<dbReference type="EMBL" id="CM047745">
    <property type="protein sequence ID" value="KAJ0025496.1"/>
    <property type="molecule type" value="Genomic_DNA"/>
</dbReference>
<organism evidence="1 2">
    <name type="scientific">Pistacia integerrima</name>
    <dbReference type="NCBI Taxonomy" id="434235"/>
    <lineage>
        <taxon>Eukaryota</taxon>
        <taxon>Viridiplantae</taxon>
        <taxon>Streptophyta</taxon>
        <taxon>Embryophyta</taxon>
        <taxon>Tracheophyta</taxon>
        <taxon>Spermatophyta</taxon>
        <taxon>Magnoliopsida</taxon>
        <taxon>eudicotyledons</taxon>
        <taxon>Gunneridae</taxon>
        <taxon>Pentapetalae</taxon>
        <taxon>rosids</taxon>
        <taxon>malvids</taxon>
        <taxon>Sapindales</taxon>
        <taxon>Anacardiaceae</taxon>
        <taxon>Pistacia</taxon>
    </lineage>
</organism>
<gene>
    <name evidence="1" type="ORF">Pint_08403</name>
</gene>
<keyword evidence="2" id="KW-1185">Reference proteome</keyword>
<comment type="caution">
    <text evidence="1">The sequence shown here is derived from an EMBL/GenBank/DDBJ whole genome shotgun (WGS) entry which is preliminary data.</text>
</comment>
<dbReference type="Proteomes" id="UP001163603">
    <property type="component" value="Chromosome 10"/>
</dbReference>